<evidence type="ECO:0000313" key="7">
    <source>
        <dbReference type="Proteomes" id="UP000694558"/>
    </source>
</evidence>
<evidence type="ECO:0000256" key="3">
    <source>
        <dbReference type="ARBA" id="ARBA00022490"/>
    </source>
</evidence>
<dbReference type="InterPro" id="IPR017864">
    <property type="entry name" value="Arrestin_CS"/>
</dbReference>
<dbReference type="GO" id="GO:0007399">
    <property type="term" value="P:nervous system development"/>
    <property type="evidence" value="ECO:0007669"/>
    <property type="project" value="UniProtKB-ARBA"/>
</dbReference>
<dbReference type="GO" id="GO:0007165">
    <property type="term" value="P:signal transduction"/>
    <property type="evidence" value="ECO:0007669"/>
    <property type="project" value="InterPro"/>
</dbReference>
<protein>
    <recommendedName>
        <fullName evidence="5">Arrestin C-terminal-like domain-containing protein</fullName>
    </recommendedName>
</protein>
<dbReference type="GO" id="GO:0005737">
    <property type="term" value="C:cytoplasm"/>
    <property type="evidence" value="ECO:0007669"/>
    <property type="project" value="UniProtKB-SubCell"/>
</dbReference>
<organism evidence="6 7">
    <name type="scientific">Scophthalmus maximus</name>
    <name type="common">Turbot</name>
    <name type="synonym">Psetta maxima</name>
    <dbReference type="NCBI Taxonomy" id="52904"/>
    <lineage>
        <taxon>Eukaryota</taxon>
        <taxon>Metazoa</taxon>
        <taxon>Chordata</taxon>
        <taxon>Craniata</taxon>
        <taxon>Vertebrata</taxon>
        <taxon>Euteleostomi</taxon>
        <taxon>Actinopterygii</taxon>
        <taxon>Neopterygii</taxon>
        <taxon>Teleostei</taxon>
        <taxon>Neoteleostei</taxon>
        <taxon>Acanthomorphata</taxon>
        <taxon>Carangaria</taxon>
        <taxon>Pleuronectiformes</taxon>
        <taxon>Pleuronectoidei</taxon>
        <taxon>Scophthalmidae</taxon>
        <taxon>Scophthalmus</taxon>
    </lineage>
</organism>
<dbReference type="SUPFAM" id="SSF81296">
    <property type="entry name" value="E set domains"/>
    <property type="match status" value="2"/>
</dbReference>
<evidence type="ECO:0000313" key="6">
    <source>
        <dbReference type="Ensembl" id="ENSSMAP00000055172.1"/>
    </source>
</evidence>
<dbReference type="GeneTree" id="ENSGT00950000182887"/>
<dbReference type="GO" id="GO:0070374">
    <property type="term" value="P:positive regulation of ERK1 and ERK2 cascade"/>
    <property type="evidence" value="ECO:0007669"/>
    <property type="project" value="TreeGrafter"/>
</dbReference>
<keyword evidence="3" id="KW-0963">Cytoplasm</keyword>
<reference evidence="6" key="1">
    <citation type="submission" date="2023-05" db="EMBL/GenBank/DDBJ databases">
        <title>High-quality long-read genome of Scophthalmus maximus.</title>
        <authorList>
            <person name="Lien S."/>
            <person name="Martinez P."/>
        </authorList>
    </citation>
    <scope>NUCLEOTIDE SEQUENCE [LARGE SCALE GENOMIC DNA]</scope>
</reference>
<dbReference type="FunFam" id="2.60.40.640:FF:000003">
    <property type="entry name" value="beta-arrestin-1 isoform X1"/>
    <property type="match status" value="1"/>
</dbReference>
<dbReference type="Pfam" id="PF00339">
    <property type="entry name" value="Arrestin_N"/>
    <property type="match status" value="1"/>
</dbReference>
<dbReference type="AlphaFoldDB" id="A0A8D3D6L3"/>
<keyword evidence="4" id="KW-0716">Sensory transduction</keyword>
<dbReference type="GO" id="GO:0031701">
    <property type="term" value="F:angiotensin receptor binding"/>
    <property type="evidence" value="ECO:0007669"/>
    <property type="project" value="TreeGrafter"/>
</dbReference>
<dbReference type="InterPro" id="IPR011021">
    <property type="entry name" value="Arrestin-like_N"/>
</dbReference>
<dbReference type="InterPro" id="IPR014756">
    <property type="entry name" value="Ig_E-set"/>
</dbReference>
<dbReference type="SMART" id="SM01017">
    <property type="entry name" value="Arrestin_C"/>
    <property type="match status" value="1"/>
</dbReference>
<dbReference type="PRINTS" id="PR00309">
    <property type="entry name" value="ARRESTIN"/>
</dbReference>
<dbReference type="InterPro" id="IPR000698">
    <property type="entry name" value="Arrestin"/>
</dbReference>
<gene>
    <name evidence="6" type="primary">LOC118300245</name>
</gene>
<dbReference type="PROSITE" id="PS00295">
    <property type="entry name" value="ARRESTINS"/>
    <property type="match status" value="1"/>
</dbReference>
<dbReference type="PANTHER" id="PTHR11792">
    <property type="entry name" value="ARRESTIN"/>
    <property type="match status" value="1"/>
</dbReference>
<evidence type="ECO:0000259" key="5">
    <source>
        <dbReference type="SMART" id="SM01017"/>
    </source>
</evidence>
<evidence type="ECO:0000256" key="4">
    <source>
        <dbReference type="ARBA" id="ARBA00022606"/>
    </source>
</evidence>
<name>A0A8D3D6L3_SCOMX</name>
<feature type="domain" description="Arrestin C-terminal-like" evidence="5">
    <location>
        <begin position="194"/>
        <end position="349"/>
    </location>
</feature>
<dbReference type="FunFam" id="2.60.40.840:FF:000001">
    <property type="entry name" value="beta-arrestin-1 isoform X1"/>
    <property type="match status" value="1"/>
</dbReference>
<dbReference type="InterPro" id="IPR014752">
    <property type="entry name" value="Arrestin-like_C"/>
</dbReference>
<dbReference type="Proteomes" id="UP000694558">
    <property type="component" value="Chromosome 4"/>
</dbReference>
<dbReference type="Ensembl" id="ENSSMAT00000047215.1">
    <property type="protein sequence ID" value="ENSSMAP00000055172.1"/>
    <property type="gene ID" value="ENSSMAG00000013489.2"/>
</dbReference>
<dbReference type="GO" id="GO:0002031">
    <property type="term" value="P:G protein-coupled receptor internalization"/>
    <property type="evidence" value="ECO:0007669"/>
    <property type="project" value="TreeGrafter"/>
</dbReference>
<comment type="similarity">
    <text evidence="2">Belongs to the arrestin family.</text>
</comment>
<dbReference type="InterPro" id="IPR011022">
    <property type="entry name" value="Arrestin_C-like"/>
</dbReference>
<reference evidence="6" key="2">
    <citation type="submission" date="2025-08" db="UniProtKB">
        <authorList>
            <consortium name="Ensembl"/>
        </authorList>
    </citation>
    <scope>IDENTIFICATION</scope>
</reference>
<proteinExistence type="inferred from homology"/>
<dbReference type="Gene3D" id="2.60.40.840">
    <property type="match status" value="1"/>
</dbReference>
<dbReference type="PANTHER" id="PTHR11792:SF20">
    <property type="entry name" value="BETA-ARRESTIN-2"/>
    <property type="match status" value="1"/>
</dbReference>
<accession>A0A8D3D6L3</accession>
<dbReference type="Gene3D" id="2.60.40.640">
    <property type="match status" value="1"/>
</dbReference>
<comment type="subcellular location">
    <subcellularLocation>
        <location evidence="1">Cytoplasm</location>
    </subcellularLocation>
</comment>
<sequence>MGDKAGTRVFKKSSPNCKVTVYLGKRDFVDHLDHVDAVDGVILVDPEYLKDRKVFVTLTCAFRYGREDLDVLGLSFRKDLYISTFQAFPPVPEERKPNSRLQERLLKKLGQHAHPFYFTIPQNLPCSVTLQPGPEDTGKACGVDFEIRAFCAKTIEEKIHKRNSVRLVIRKVQYAPEKPGPQPMVETTRSFLMSDRSLHLEASLDKELYYHGEPISVNVHVTNNSTKTVKRVKISVRQYADICLFSTAQYKCPVAQLEADDQVSSSSTFCKVYTLTPTLDKNREKRGLALDGKLKHEDTNLASSTIVKDVTNKEVLGILVSYRVKVKLVVSRGGDVSVELPFILMHPKPVEAPLSRPQSAVPEMDPPIDTNLIEFDTNSSISQDHDFVFEDFARLRLKGAVDDKEEDC</sequence>
<evidence type="ECO:0000256" key="2">
    <source>
        <dbReference type="ARBA" id="ARBA00005298"/>
    </source>
</evidence>
<dbReference type="Pfam" id="PF02752">
    <property type="entry name" value="Arrestin_C"/>
    <property type="match status" value="1"/>
</dbReference>
<dbReference type="InterPro" id="IPR014753">
    <property type="entry name" value="Arrestin_N"/>
</dbReference>
<evidence type="ECO:0000256" key="1">
    <source>
        <dbReference type="ARBA" id="ARBA00004496"/>
    </source>
</evidence>